<reference evidence="2" key="1">
    <citation type="submission" date="2021-01" db="EMBL/GenBank/DDBJ databases">
        <title>Genomic Encyclopedia of Type Strains, Phase IV (KMG-IV): sequencing the most valuable type-strain genomes for metagenomic binning, comparative biology and taxonomic classification.</title>
        <authorList>
            <person name="Goeker M."/>
        </authorList>
    </citation>
    <scope>NUCLEOTIDE SEQUENCE</scope>
    <source>
        <strain evidence="2">DSM 21943</strain>
    </source>
</reference>
<gene>
    <name evidence="2" type="ORF">JOC54_000211</name>
</gene>
<dbReference type="RefSeq" id="WP_204463732.1">
    <property type="nucleotide sequence ID" value="NZ_JAFBCV010000001.1"/>
</dbReference>
<dbReference type="PANTHER" id="PTHR21310">
    <property type="entry name" value="AMINOGLYCOSIDE PHOSPHOTRANSFERASE-RELATED-RELATED"/>
    <property type="match status" value="1"/>
</dbReference>
<comment type="caution">
    <text evidence="2">The sequence shown here is derived from an EMBL/GenBank/DDBJ whole genome shotgun (WGS) entry which is preliminary data.</text>
</comment>
<sequence length="298" mass="33588">MKKTFIELAQKHGLKLDETSLTVNESGVDFQVAHGSDSNGSNWILRVPRRSESMRHATQEKQALDFIKKQASFEVPDWTIFSDDLIAYKELGGAPAATIDLEQQGYVWTFDENNAPDSYHRSLGKVLAELHALDPKPFKDIGVGFLTPYELRTTMKKRMDRVKERYAINAKLWERWQTWLGDESYWPTHVGVTHGDLHPGHIITTRDHSVTGLIDWTEVGVGDVGVDFMSHYLLFGEDGLTKLIDAYEQAGGQTWPRMAEHISELYATSALTVAEYAEVSGLKEMEKAAKQMLAGETN</sequence>
<dbReference type="Gene3D" id="3.90.1200.10">
    <property type="match status" value="1"/>
</dbReference>
<dbReference type="Gene3D" id="3.30.200.20">
    <property type="entry name" value="Phosphorylase Kinase, domain 1"/>
    <property type="match status" value="1"/>
</dbReference>
<dbReference type="InterPro" id="IPR002575">
    <property type="entry name" value="Aminoglycoside_PTrfase"/>
</dbReference>
<proteinExistence type="predicted"/>
<evidence type="ECO:0000313" key="3">
    <source>
        <dbReference type="Proteomes" id="UP001179280"/>
    </source>
</evidence>
<dbReference type="InterPro" id="IPR051678">
    <property type="entry name" value="AGP_Transferase"/>
</dbReference>
<dbReference type="InterPro" id="IPR011009">
    <property type="entry name" value="Kinase-like_dom_sf"/>
</dbReference>
<dbReference type="Pfam" id="PF01636">
    <property type="entry name" value="APH"/>
    <property type="match status" value="1"/>
</dbReference>
<protein>
    <submittedName>
        <fullName evidence="2">Macrolide phosphotransferase</fullName>
    </submittedName>
</protein>
<dbReference type="SUPFAM" id="SSF56112">
    <property type="entry name" value="Protein kinase-like (PK-like)"/>
    <property type="match status" value="1"/>
</dbReference>
<organism evidence="2 3">
    <name type="scientific">Shouchella xiaoxiensis</name>
    <dbReference type="NCBI Taxonomy" id="766895"/>
    <lineage>
        <taxon>Bacteria</taxon>
        <taxon>Bacillati</taxon>
        <taxon>Bacillota</taxon>
        <taxon>Bacilli</taxon>
        <taxon>Bacillales</taxon>
        <taxon>Bacillaceae</taxon>
        <taxon>Shouchella</taxon>
    </lineage>
</organism>
<feature type="domain" description="Aminoglycoside phosphotransferase" evidence="1">
    <location>
        <begin position="21"/>
        <end position="261"/>
    </location>
</feature>
<dbReference type="Proteomes" id="UP001179280">
    <property type="component" value="Unassembled WGS sequence"/>
</dbReference>
<evidence type="ECO:0000259" key="1">
    <source>
        <dbReference type="Pfam" id="PF01636"/>
    </source>
</evidence>
<name>A0ABS2SN95_9BACI</name>
<dbReference type="EMBL" id="JAFBCV010000001">
    <property type="protein sequence ID" value="MBM7836980.1"/>
    <property type="molecule type" value="Genomic_DNA"/>
</dbReference>
<evidence type="ECO:0000313" key="2">
    <source>
        <dbReference type="EMBL" id="MBM7836980.1"/>
    </source>
</evidence>
<dbReference type="CDD" id="cd05152">
    <property type="entry name" value="MPH2"/>
    <property type="match status" value="1"/>
</dbReference>
<accession>A0ABS2SN95</accession>
<keyword evidence="3" id="KW-1185">Reference proteome</keyword>
<dbReference type="PANTHER" id="PTHR21310:SF15">
    <property type="entry name" value="AMINOGLYCOSIDE PHOSPHOTRANSFERASE DOMAIN-CONTAINING PROTEIN"/>
    <property type="match status" value="1"/>
</dbReference>